<reference evidence="2 3" key="1">
    <citation type="submission" date="2015-09" db="EMBL/GenBank/DDBJ databases">
        <authorList>
            <consortium name="Swine Surveillance"/>
        </authorList>
    </citation>
    <scope>NUCLEOTIDE SEQUENCE [LARGE SCALE GENOMIC DNA]</scope>
    <source>
        <strain evidence="2 3">CECT 7688</strain>
    </source>
</reference>
<dbReference type="RefSeq" id="WP_144432593.1">
    <property type="nucleotide sequence ID" value="NZ_FOMU01000002.1"/>
</dbReference>
<organism evidence="2 3">
    <name type="scientific">Shimia marina</name>
    <dbReference type="NCBI Taxonomy" id="321267"/>
    <lineage>
        <taxon>Bacteria</taxon>
        <taxon>Pseudomonadati</taxon>
        <taxon>Pseudomonadota</taxon>
        <taxon>Alphaproteobacteria</taxon>
        <taxon>Rhodobacterales</taxon>
        <taxon>Roseobacteraceae</taxon>
    </lineage>
</organism>
<keyword evidence="1" id="KW-0732">Signal</keyword>
<evidence type="ECO:0000313" key="2">
    <source>
        <dbReference type="EMBL" id="CUH53449.1"/>
    </source>
</evidence>
<dbReference type="STRING" id="321267.SHM7688_02903"/>
<accession>A0A0P1ESC8</accession>
<proteinExistence type="predicted"/>
<dbReference type="EMBL" id="CYPW01000027">
    <property type="protein sequence ID" value="CUH53449.1"/>
    <property type="molecule type" value="Genomic_DNA"/>
</dbReference>
<keyword evidence="3" id="KW-1185">Reference proteome</keyword>
<dbReference type="AlphaFoldDB" id="A0A0P1ESC8"/>
<sequence length="68" mass="7477">MQSTRLDFTQSTQRKSHHWRLRVTLAIMCFFGTVQAGPAIDAVTTSFQKPPAISVHALTSMTNSALGK</sequence>
<evidence type="ECO:0000256" key="1">
    <source>
        <dbReference type="SAM" id="SignalP"/>
    </source>
</evidence>
<feature type="chain" id="PRO_5006061852" evidence="1">
    <location>
        <begin position="37"/>
        <end position="68"/>
    </location>
</feature>
<name>A0A0P1ESC8_9RHOB</name>
<feature type="signal peptide" evidence="1">
    <location>
        <begin position="1"/>
        <end position="36"/>
    </location>
</feature>
<gene>
    <name evidence="2" type="ORF">SHM7688_02903</name>
</gene>
<protein>
    <submittedName>
        <fullName evidence="2">Uncharacterized protein</fullName>
    </submittedName>
</protein>
<dbReference type="Proteomes" id="UP000054823">
    <property type="component" value="Unassembled WGS sequence"/>
</dbReference>
<evidence type="ECO:0000313" key="3">
    <source>
        <dbReference type="Proteomes" id="UP000054823"/>
    </source>
</evidence>